<reference evidence="3" key="1">
    <citation type="journal article" date="2019" name="Int. J. Syst. Evol. Microbiol.">
        <title>The Global Catalogue of Microorganisms (GCM) 10K type strain sequencing project: providing services to taxonomists for standard genome sequencing and annotation.</title>
        <authorList>
            <consortium name="The Broad Institute Genomics Platform"/>
            <consortium name="The Broad Institute Genome Sequencing Center for Infectious Disease"/>
            <person name="Wu L."/>
            <person name="Ma J."/>
        </authorList>
    </citation>
    <scope>NUCLEOTIDE SEQUENCE [LARGE SCALE GENOMIC DNA]</scope>
    <source>
        <strain evidence="3">CCUG 55250</strain>
    </source>
</reference>
<evidence type="ECO:0000313" key="3">
    <source>
        <dbReference type="Proteomes" id="UP001596106"/>
    </source>
</evidence>
<dbReference type="Proteomes" id="UP001596106">
    <property type="component" value="Unassembled WGS sequence"/>
</dbReference>
<sequence>METTLRLAMSGTPNAPHSSPRWNREVRESFALYHELESLRDRVGPLDTVLMIDECLGHLLQTLNLVVADLDNAPMASDQPAFKEFMRQIARRLQAENRSVKSLIRQVTETELTRFNR</sequence>
<dbReference type="EMBL" id="JBHSMA010000001">
    <property type="protein sequence ID" value="MFC5407843.1"/>
    <property type="molecule type" value="Genomic_DNA"/>
</dbReference>
<evidence type="ECO:0000313" key="2">
    <source>
        <dbReference type="EMBL" id="MFC5407843.1"/>
    </source>
</evidence>
<comment type="caution">
    <text evidence="2">The sequence shown here is derived from an EMBL/GenBank/DDBJ whole genome shotgun (WGS) entry which is preliminary data.</text>
</comment>
<name>A0ABW0I5G8_9BACT</name>
<feature type="region of interest" description="Disordered" evidence="1">
    <location>
        <begin position="1"/>
        <end position="21"/>
    </location>
</feature>
<gene>
    <name evidence="2" type="ORF">ACFPMF_00885</name>
</gene>
<dbReference type="RefSeq" id="WP_379840531.1">
    <property type="nucleotide sequence ID" value="NZ_JBHSMA010000001.1"/>
</dbReference>
<evidence type="ECO:0000256" key="1">
    <source>
        <dbReference type="SAM" id="MobiDB-lite"/>
    </source>
</evidence>
<protein>
    <submittedName>
        <fullName evidence="2">Uncharacterized protein</fullName>
    </submittedName>
</protein>
<organism evidence="2 3">
    <name type="scientific">Larkinella bovis</name>
    <dbReference type="NCBI Taxonomy" id="683041"/>
    <lineage>
        <taxon>Bacteria</taxon>
        <taxon>Pseudomonadati</taxon>
        <taxon>Bacteroidota</taxon>
        <taxon>Cytophagia</taxon>
        <taxon>Cytophagales</taxon>
        <taxon>Spirosomataceae</taxon>
        <taxon>Larkinella</taxon>
    </lineage>
</organism>
<keyword evidence="3" id="KW-1185">Reference proteome</keyword>
<proteinExistence type="predicted"/>
<feature type="compositionally biased region" description="Polar residues" evidence="1">
    <location>
        <begin position="11"/>
        <end position="21"/>
    </location>
</feature>
<accession>A0ABW0I5G8</accession>